<evidence type="ECO:0000313" key="6">
    <source>
        <dbReference type="Proteomes" id="UP000319731"/>
    </source>
</evidence>
<dbReference type="EMBL" id="QEAO01000073">
    <property type="protein sequence ID" value="TPX30372.1"/>
    <property type="molecule type" value="Genomic_DNA"/>
</dbReference>
<keyword evidence="1" id="KW-0328">Glycosyltransferase</keyword>
<dbReference type="GeneID" id="42007288"/>
<dbReference type="OrthoDB" id="2135302at2759"/>
<evidence type="ECO:0000256" key="2">
    <source>
        <dbReference type="ARBA" id="ARBA00022679"/>
    </source>
</evidence>
<keyword evidence="2" id="KW-0808">Transferase</keyword>
<dbReference type="AlphaFoldDB" id="A0A507BRK8"/>
<comment type="caution">
    <text evidence="5">The sequence shown here is derived from an EMBL/GenBank/DDBJ whole genome shotgun (WGS) entry which is preliminary data.</text>
</comment>
<dbReference type="Pfam" id="PF04577">
    <property type="entry name" value="Glyco_transf_61"/>
    <property type="match status" value="1"/>
</dbReference>
<dbReference type="RefSeq" id="XP_031022047.1">
    <property type="nucleotide sequence ID" value="XM_031171991.1"/>
</dbReference>
<protein>
    <recommendedName>
        <fullName evidence="4">Glycosyltransferase 61 catalytic domain-containing protein</fullName>
    </recommendedName>
</protein>
<dbReference type="STRING" id="1806994.A0A507BRK8"/>
<dbReference type="InterPro" id="IPR007657">
    <property type="entry name" value="Glycosyltransferase_61"/>
</dbReference>
<dbReference type="InterPro" id="IPR049625">
    <property type="entry name" value="Glyco_transf_61_cat"/>
</dbReference>
<keyword evidence="6" id="KW-1185">Reference proteome</keyword>
<sequence length="361" mass="41512">MLEEQRLNNPPRYLTRITCNQAYFSEYPFIRDEGYRCMRDLNRGYAQKNWPHDQILYHMPALIVALHAEISTRGYVRKGVYTVIPDESCWGWHSGEWPANHITPPTYIDTTVMVVTQYWMDNFHHVLTESCSRLAFHYEYLITHKDVLLHVASTREGTLTRKIMEYLGFPASRLISGHVVAARVIMPEPALHCGVGATRQVRKLHTILQSKLPQIFPSSELDVSSHGGYILVVKRSKERRMTNHDELIVSLKHHFPTREIVVFSDNPVPFLEESFKMFYLASIIIAPHGAGLGNLNVVRNGTLVIEVLTNDKFIHFAFARLAQQNDLRYFGYSPEVGQSEYKGTITANIDLIIQTIQREAE</sequence>
<organism evidence="5 6">
    <name type="scientific">Synchytrium microbalum</name>
    <dbReference type="NCBI Taxonomy" id="1806994"/>
    <lineage>
        <taxon>Eukaryota</taxon>
        <taxon>Fungi</taxon>
        <taxon>Fungi incertae sedis</taxon>
        <taxon>Chytridiomycota</taxon>
        <taxon>Chytridiomycota incertae sedis</taxon>
        <taxon>Chytridiomycetes</taxon>
        <taxon>Synchytriales</taxon>
        <taxon>Synchytriaceae</taxon>
        <taxon>Synchytrium</taxon>
    </lineage>
</organism>
<accession>A0A507BRK8</accession>
<proteinExistence type="predicted"/>
<evidence type="ECO:0000256" key="3">
    <source>
        <dbReference type="ARBA" id="ARBA00023180"/>
    </source>
</evidence>
<dbReference type="Proteomes" id="UP000319731">
    <property type="component" value="Unassembled WGS sequence"/>
</dbReference>
<evidence type="ECO:0000259" key="4">
    <source>
        <dbReference type="Pfam" id="PF04577"/>
    </source>
</evidence>
<keyword evidence="3" id="KW-0325">Glycoprotein</keyword>
<feature type="domain" description="Glycosyltransferase 61 catalytic" evidence="4">
    <location>
        <begin position="123"/>
        <end position="305"/>
    </location>
</feature>
<reference evidence="5 6" key="1">
    <citation type="journal article" date="2019" name="Sci. Rep.">
        <title>Comparative genomics of chytrid fungi reveal insights into the obligate biotrophic and pathogenic lifestyle of Synchytrium endobioticum.</title>
        <authorList>
            <person name="van de Vossenberg B.T.L.H."/>
            <person name="Warris S."/>
            <person name="Nguyen H.D.T."/>
            <person name="van Gent-Pelzer M.P.E."/>
            <person name="Joly D.L."/>
            <person name="van de Geest H.C."/>
            <person name="Bonants P.J.M."/>
            <person name="Smith D.S."/>
            <person name="Levesque C.A."/>
            <person name="van der Lee T.A.J."/>
        </authorList>
    </citation>
    <scope>NUCLEOTIDE SEQUENCE [LARGE SCALE GENOMIC DNA]</scope>
    <source>
        <strain evidence="5 6">JEL517</strain>
    </source>
</reference>
<dbReference type="GO" id="GO:0016757">
    <property type="term" value="F:glycosyltransferase activity"/>
    <property type="evidence" value="ECO:0007669"/>
    <property type="project" value="UniProtKB-KW"/>
</dbReference>
<evidence type="ECO:0000313" key="5">
    <source>
        <dbReference type="EMBL" id="TPX30372.1"/>
    </source>
</evidence>
<evidence type="ECO:0000256" key="1">
    <source>
        <dbReference type="ARBA" id="ARBA00022676"/>
    </source>
</evidence>
<gene>
    <name evidence="5" type="ORF">SmJEL517_g06065</name>
</gene>
<dbReference type="PANTHER" id="PTHR20961">
    <property type="entry name" value="GLYCOSYLTRANSFERASE"/>
    <property type="match status" value="1"/>
</dbReference>
<name>A0A507BRK8_9FUNG</name>